<feature type="chain" id="PRO_5001530694" description="DUF732 domain-containing protein" evidence="1">
    <location>
        <begin position="33"/>
        <end position="110"/>
    </location>
</feature>
<organism evidence="2">
    <name type="scientific">Mycobacterium triplex</name>
    <dbReference type="NCBI Taxonomy" id="47839"/>
    <lineage>
        <taxon>Bacteria</taxon>
        <taxon>Bacillati</taxon>
        <taxon>Actinomycetota</taxon>
        <taxon>Actinomycetes</taxon>
        <taxon>Mycobacteriales</taxon>
        <taxon>Mycobacteriaceae</taxon>
        <taxon>Mycobacterium</taxon>
        <taxon>Mycobacterium simiae complex</taxon>
    </lineage>
</organism>
<reference evidence="2" key="2">
    <citation type="submission" date="2014-04" db="EMBL/GenBank/DDBJ databases">
        <authorList>
            <person name="Xu Y.W."/>
            <person name="Yang Q."/>
        </authorList>
    </citation>
    <scope>NUCLEOTIDE SEQUENCE</scope>
    <source>
        <strain evidence="2">DSM 44626</strain>
    </source>
</reference>
<reference evidence="3 4" key="3">
    <citation type="submission" date="2016-01" db="EMBL/GenBank/DDBJ databases">
        <title>The new phylogeny of the genus Mycobacterium.</title>
        <authorList>
            <person name="Tarcisio F."/>
            <person name="Conor M."/>
            <person name="Antonella G."/>
            <person name="Elisabetta G."/>
            <person name="Giulia F.S."/>
            <person name="Sara T."/>
            <person name="Anna F."/>
            <person name="Clotilde B."/>
            <person name="Roberto B."/>
            <person name="Veronica D.S."/>
            <person name="Fabio R."/>
            <person name="Monica P."/>
            <person name="Olivier J."/>
            <person name="Enrico T."/>
            <person name="Nicola S."/>
        </authorList>
    </citation>
    <scope>NUCLEOTIDE SEQUENCE [LARGE SCALE GENOMIC DNA]</scope>
    <source>
        <strain evidence="3 4">DSM 44626</strain>
    </source>
</reference>
<name>A0A024JWA8_9MYCO</name>
<dbReference type="EMBL" id="LQPY01000034">
    <property type="protein sequence ID" value="ORX00927.1"/>
    <property type="molecule type" value="Genomic_DNA"/>
</dbReference>
<dbReference type="AlphaFoldDB" id="A0A024JWA8"/>
<accession>A0A024JWA8</accession>
<sequence length="110" mass="11159" precursor="true">MRSIYVAVAVGISAAALPIAPVVLSGAPSAHAETGVVGYASCLGGDTKPPPPGVSAEDWFPSVHVITNDIDSGIPSAEVTRRLVDMGVAPKDAALRVQCFLANQPRGSGH</sequence>
<dbReference type="EMBL" id="HG964446">
    <property type="protein sequence ID" value="CDO87864.1"/>
    <property type="molecule type" value="Genomic_DNA"/>
</dbReference>
<evidence type="ECO:0000313" key="3">
    <source>
        <dbReference type="EMBL" id="ORX00927.1"/>
    </source>
</evidence>
<keyword evidence="4" id="KW-1185">Reference proteome</keyword>
<dbReference type="eggNOG" id="ENOG5031PQ3">
    <property type="taxonomic scope" value="Bacteria"/>
</dbReference>
<protein>
    <recommendedName>
        <fullName evidence="5">DUF732 domain-containing protein</fullName>
    </recommendedName>
</protein>
<evidence type="ECO:0000313" key="4">
    <source>
        <dbReference type="Proteomes" id="UP000193710"/>
    </source>
</evidence>
<evidence type="ECO:0000313" key="2">
    <source>
        <dbReference type="EMBL" id="CDO87864.1"/>
    </source>
</evidence>
<reference evidence="2" key="1">
    <citation type="journal article" date="2014" name="Genome Announc.">
        <title>Draft Genome Sequence of Mycobacterium triplex DSM 44626.</title>
        <authorList>
            <person name="Sassi M."/>
            <person name="Croce O."/>
            <person name="Robert C."/>
            <person name="Raoult D."/>
            <person name="Drancourt M."/>
        </authorList>
    </citation>
    <scope>NUCLEOTIDE SEQUENCE [LARGE SCALE GENOMIC DNA]</scope>
    <source>
        <strain evidence="2">DSM 44626</strain>
    </source>
</reference>
<dbReference type="STRING" id="47839.BN973_02222"/>
<dbReference type="OrthoDB" id="4731712at2"/>
<proteinExistence type="predicted"/>
<dbReference type="Proteomes" id="UP000028880">
    <property type="component" value="Unassembled WGS sequence"/>
</dbReference>
<feature type="signal peptide" evidence="1">
    <location>
        <begin position="1"/>
        <end position="32"/>
    </location>
</feature>
<keyword evidence="1" id="KW-0732">Signal</keyword>
<evidence type="ECO:0000256" key="1">
    <source>
        <dbReference type="SAM" id="SignalP"/>
    </source>
</evidence>
<dbReference type="HOGENOM" id="CLU_2317198_0_0_11"/>
<dbReference type="RefSeq" id="WP_036468026.1">
    <property type="nucleotide sequence ID" value="NZ_LQPY01000034.1"/>
</dbReference>
<dbReference type="Proteomes" id="UP000193710">
    <property type="component" value="Unassembled WGS sequence"/>
</dbReference>
<evidence type="ECO:0008006" key="5">
    <source>
        <dbReference type="Google" id="ProtNLM"/>
    </source>
</evidence>
<gene>
    <name evidence="3" type="ORF">AWC29_03060</name>
    <name evidence="2" type="ORF">BN973_02222</name>
</gene>